<protein>
    <recommendedName>
        <fullName evidence="3">Tubulin like</fullName>
    </recommendedName>
</protein>
<dbReference type="Proteomes" id="UP000286268">
    <property type="component" value="Chromosome"/>
</dbReference>
<evidence type="ECO:0000313" key="2">
    <source>
        <dbReference type="Proteomes" id="UP000286268"/>
    </source>
</evidence>
<name>A0A410DVC7_9CLOT</name>
<keyword evidence="2" id="KW-1185">Reference proteome</keyword>
<dbReference type="InterPro" id="IPR036525">
    <property type="entry name" value="Tubulin/FtsZ_GTPase_sf"/>
</dbReference>
<accession>A0A410DVC7</accession>
<dbReference type="EMBL" id="CP025746">
    <property type="protein sequence ID" value="QAA33010.1"/>
    <property type="molecule type" value="Genomic_DNA"/>
</dbReference>
<organism evidence="1 2">
    <name type="scientific">Clostridium manihotivorum</name>
    <dbReference type="NCBI Taxonomy" id="2320868"/>
    <lineage>
        <taxon>Bacteria</taxon>
        <taxon>Bacillati</taxon>
        <taxon>Bacillota</taxon>
        <taxon>Clostridia</taxon>
        <taxon>Eubacteriales</taxon>
        <taxon>Clostridiaceae</taxon>
        <taxon>Clostridium</taxon>
    </lineage>
</organism>
<proteinExistence type="predicted"/>
<evidence type="ECO:0008006" key="3">
    <source>
        <dbReference type="Google" id="ProtNLM"/>
    </source>
</evidence>
<dbReference type="Gene3D" id="3.40.50.1440">
    <property type="entry name" value="Tubulin/FtsZ, GTPase domain"/>
    <property type="match status" value="1"/>
</dbReference>
<dbReference type="AlphaFoldDB" id="A0A410DVC7"/>
<dbReference type="InterPro" id="IPR025904">
    <property type="entry name" value="Tubulin-like"/>
</dbReference>
<dbReference type="OrthoDB" id="3400278at2"/>
<dbReference type="RefSeq" id="WP_128213742.1">
    <property type="nucleotide sequence ID" value="NZ_CP025746.1"/>
</dbReference>
<gene>
    <name evidence="1" type="ORF">C1I91_15940</name>
</gene>
<dbReference type="Pfam" id="PF13809">
    <property type="entry name" value="Tubulin_2"/>
    <property type="match status" value="1"/>
</dbReference>
<evidence type="ECO:0000313" key="1">
    <source>
        <dbReference type="EMBL" id="QAA33010.1"/>
    </source>
</evidence>
<sequence length="926" mass="106924">MYNMEVPKDIMPTLVIGLGGTGFQVIKRLKKLFNKRYNTKKLPIRYLIIDTDLKSFLDDDIDNNEKCQLRFGEGVKTTLDWAYSNPYFDWLPKNPPITPDFFTSTDQGAGLMRPIGRLYLAKNAQLVYDTLNTAKNDLVDLHKVLTDVGEAYLENIDRHKVYVVGSLAGGTGCGTFLDVAVMLSKVFNRDNTNIIGLFTLESCYDDKLSSDLDAQNRSKANCYAALKELEFFMSSITNPDDEKYSFNYNNIGEIKLEKKIFDICYLLENKNEMGGVLTNIEDIYDLCSLQLFQEVGTRLGSQLRADYANFICKDKDPVLKRDRHFSTFSSSSMEVPVENLRRYCAYRLTSEILSKINNCNEEDNTVEAAKALAEDINEALEITDRLKDFRGSNRYSGKKYSEFIGKKANLRKAENICDERYQQWKSDLEENREQVSKLIKSFINEKAIEYGLNNLNRILMELKASFASDYENYADYNGKSTIDRANIENSMDNIKDKKVKNGKRDVDGKLISDFNKFIDQKFGELAYRIHKKKYDMAEDIIDDCRANINAVIGDINASITQVNNRLNKINYQANKKYGGNIISREMITREFYEHYYNENFGKNLTEKVAAMFKEVSIISVIREGKERLLAICEKEFDKIDSKINIMEILEQNAKNMDMSINDYVKEQLEITSKLSKPFWSAVKNPEVSWTECYYIGAIKDDNITNGFTIKPQEPIDNWIRSQTGERSRQARYVETTNPYAIDVIHITMGACAAYLPDIKNYKQFYLRLLSSKAYPLHLDEAYVGLSDLDLDTEKLMEDYYLSLAYGVIINVDGDFVKNLIYDESYKYIYTSPYCIEFEDSKDQCEDFPENKATIDKKLILGTSQEEVLKRLADDKQLVKLIRDFIAAIEKSFKKEQLKEHMIKFVSDEVNEKDFIAYEKIKYKTSV</sequence>
<dbReference type="KEGG" id="cmah:C1I91_15940"/>
<dbReference type="SUPFAM" id="SSF52490">
    <property type="entry name" value="Tubulin nucleotide-binding domain-like"/>
    <property type="match status" value="1"/>
</dbReference>
<reference evidence="1 2" key="1">
    <citation type="submission" date="2018-01" db="EMBL/GenBank/DDBJ databases">
        <title>Genome Sequencing and Assembly of Anaerobacter polyendosporus strain CT4.</title>
        <authorList>
            <person name="Tachaapaikoon C."/>
            <person name="Sutheeworapong S."/>
            <person name="Jenjaroenpun P."/>
            <person name="Wongsurawat T."/>
            <person name="Nookeaw I."/>
            <person name="Cheawchanlertfa P."/>
            <person name="Kosugi A."/>
            <person name="Cheevadhanarak S."/>
            <person name="Ratanakhanokchai K."/>
        </authorList>
    </citation>
    <scope>NUCLEOTIDE SEQUENCE [LARGE SCALE GENOMIC DNA]</scope>
    <source>
        <strain evidence="1 2">CT4</strain>
    </source>
</reference>